<organism evidence="1 2">
    <name type="scientific">Paraburkholderia sediminicola</name>
    <dbReference type="NCBI Taxonomy" id="458836"/>
    <lineage>
        <taxon>Bacteria</taxon>
        <taxon>Pseudomonadati</taxon>
        <taxon>Pseudomonadota</taxon>
        <taxon>Betaproteobacteria</taxon>
        <taxon>Burkholderiales</taxon>
        <taxon>Burkholderiaceae</taxon>
        <taxon>Paraburkholderia</taxon>
    </lineage>
</organism>
<evidence type="ECO:0000313" key="2">
    <source>
        <dbReference type="Proteomes" id="UP000494255"/>
    </source>
</evidence>
<name>A0A6J5CGQ7_9BURK</name>
<dbReference type="EMBL" id="CADIKC010000010">
    <property type="protein sequence ID" value="CAB3734823.1"/>
    <property type="molecule type" value="Genomic_DNA"/>
</dbReference>
<dbReference type="Proteomes" id="UP000494255">
    <property type="component" value="Unassembled WGS sequence"/>
</dbReference>
<accession>A0A6J5CGQ7</accession>
<protein>
    <submittedName>
        <fullName evidence="1">Uncharacterized protein</fullName>
    </submittedName>
</protein>
<gene>
    <name evidence="1" type="ORF">LMG24238_06083</name>
</gene>
<sequence length="85" mass="10181">MRRQRLRKRLFQLRGIARSLPLRHHIGDEPPPFMRQHPCLTHHRQHRQHRLDFSEFDPETADLHLRIVTADIDDPAIGFTPRHIA</sequence>
<reference evidence="1 2" key="1">
    <citation type="submission" date="2020-04" db="EMBL/GenBank/DDBJ databases">
        <authorList>
            <person name="De Canck E."/>
        </authorList>
    </citation>
    <scope>NUCLEOTIDE SEQUENCE [LARGE SCALE GENOMIC DNA]</scope>
    <source>
        <strain evidence="1 2">LMG 24238</strain>
    </source>
</reference>
<dbReference type="AlphaFoldDB" id="A0A6J5CGQ7"/>
<dbReference type="AntiFam" id="ANF00178">
    <property type="entry name" value="Shadow ORF (opposite dhbF)"/>
</dbReference>
<evidence type="ECO:0000313" key="1">
    <source>
        <dbReference type="EMBL" id="CAB3734823.1"/>
    </source>
</evidence>
<keyword evidence="2" id="KW-1185">Reference proteome</keyword>
<proteinExistence type="predicted"/>